<name>A0A1M6V8D9_9RHOB</name>
<organism evidence="1 2">
    <name type="scientific">Roseovarius marisflavi</name>
    <dbReference type="NCBI Taxonomy" id="1054996"/>
    <lineage>
        <taxon>Bacteria</taxon>
        <taxon>Pseudomonadati</taxon>
        <taxon>Pseudomonadota</taxon>
        <taxon>Alphaproteobacteria</taxon>
        <taxon>Rhodobacterales</taxon>
        <taxon>Roseobacteraceae</taxon>
        <taxon>Roseovarius</taxon>
    </lineage>
</organism>
<protein>
    <submittedName>
        <fullName evidence="1">Uncharacterized protein</fullName>
    </submittedName>
</protein>
<evidence type="ECO:0000313" key="1">
    <source>
        <dbReference type="EMBL" id="SHK77760.1"/>
    </source>
</evidence>
<sequence length="177" mass="19507">MTEGFGRVNSFVLLRDGAILADMYRIRNLTLSAFVLLGACAPLSIYYKEGADVAQSEINLTRCQVSALKEVPRDIRTRYIPARYAPYTHCNAAGYCTTRYTMISPPRTETYDASAKLRDKVVGQCMAMAGYRPVSLPACDAETTRKTALTATKTLPPLTPKSCAIRLKSGNWQIVTP</sequence>
<dbReference type="RefSeq" id="WP_139279218.1">
    <property type="nucleotide sequence ID" value="NZ_FRBN01000001.1"/>
</dbReference>
<dbReference type="AlphaFoldDB" id="A0A1M6V8D9"/>
<dbReference type="OrthoDB" id="7274329at2"/>
<dbReference type="EMBL" id="FRBN01000001">
    <property type="protein sequence ID" value="SHK77760.1"/>
    <property type="molecule type" value="Genomic_DNA"/>
</dbReference>
<keyword evidence="2" id="KW-1185">Reference proteome</keyword>
<dbReference type="STRING" id="1054996.SAMN05444414_101163"/>
<gene>
    <name evidence="1" type="ORF">SAMN05444414_101163</name>
</gene>
<proteinExistence type="predicted"/>
<evidence type="ECO:0000313" key="2">
    <source>
        <dbReference type="Proteomes" id="UP000184191"/>
    </source>
</evidence>
<reference evidence="2" key="1">
    <citation type="submission" date="2016-11" db="EMBL/GenBank/DDBJ databases">
        <authorList>
            <person name="Varghese N."/>
            <person name="Submissions S."/>
        </authorList>
    </citation>
    <scope>NUCLEOTIDE SEQUENCE [LARGE SCALE GENOMIC DNA]</scope>
    <source>
        <strain evidence="2">DSM 29327</strain>
    </source>
</reference>
<dbReference type="Proteomes" id="UP000184191">
    <property type="component" value="Unassembled WGS sequence"/>
</dbReference>
<accession>A0A1M6V8D9</accession>